<evidence type="ECO:0000313" key="8">
    <source>
        <dbReference type="EMBL" id="CAK9179116.1"/>
    </source>
</evidence>
<keyword evidence="3 5" id="KW-0804">Transcription</keyword>
<evidence type="ECO:0000256" key="3">
    <source>
        <dbReference type="ARBA" id="ARBA00023163"/>
    </source>
</evidence>
<evidence type="ECO:0000256" key="2">
    <source>
        <dbReference type="ARBA" id="ARBA00023015"/>
    </source>
</evidence>
<evidence type="ECO:0000256" key="6">
    <source>
        <dbReference type="SAM" id="MobiDB-lite"/>
    </source>
</evidence>
<sequence length="361" mass="39795">MEGFMSSDLTPFWPSTPSPPPASPQSSSASNTIDPSKKPFNSAFKLWGDGYYEGEEDKGKRNTVSSAEQEHRKEVLRQLNSLISGQQAPTDEAVDEESFVNGCGLPGQAFFSSSPVWLAGADRLADSHCERARQAQVFGFQTLVCIPFSDGVVELGSTKLIFQVSDLMNKVRVLLNFNSTEMGSGSESESESESWSMPTEHGENDPSARWLTDPSSSAKDSVNTAPGNSISSLSHLVQKKNVGKEDGFSEETSKEGDVRPRVLAIRVFATGERIAIAFRGPNWVFLPSYVGEERRQFVVPTRYRFHPLLKIMLERPYDEFGFEQSNGLVVPFSVTAFQEVVNAVECCNGRFAFGNLVDEFI</sequence>
<comment type="similarity">
    <text evidence="1">Belongs to the ARG7 family.</text>
</comment>
<feature type="compositionally biased region" description="Low complexity" evidence="6">
    <location>
        <begin position="181"/>
        <end position="199"/>
    </location>
</feature>
<organism evidence="8 9">
    <name type="scientific">Ilex paraguariensis</name>
    <name type="common">yerba mate</name>
    <dbReference type="NCBI Taxonomy" id="185542"/>
    <lineage>
        <taxon>Eukaryota</taxon>
        <taxon>Viridiplantae</taxon>
        <taxon>Streptophyta</taxon>
        <taxon>Embryophyta</taxon>
        <taxon>Tracheophyta</taxon>
        <taxon>Spermatophyta</taxon>
        <taxon>Magnoliopsida</taxon>
        <taxon>eudicotyledons</taxon>
        <taxon>Gunneridae</taxon>
        <taxon>Pentapetalae</taxon>
        <taxon>asterids</taxon>
        <taxon>campanulids</taxon>
        <taxon>Aquifoliales</taxon>
        <taxon>Aquifoliaceae</taxon>
        <taxon>Ilex</taxon>
    </lineage>
</organism>
<feature type="compositionally biased region" description="Pro residues" evidence="6">
    <location>
        <begin position="14"/>
        <end position="23"/>
    </location>
</feature>
<dbReference type="Pfam" id="PF14215">
    <property type="entry name" value="bHLH-MYC_N"/>
    <property type="match status" value="1"/>
</dbReference>
<dbReference type="Proteomes" id="UP001642360">
    <property type="component" value="Unassembled WGS sequence"/>
</dbReference>
<dbReference type="GO" id="GO:0006355">
    <property type="term" value="P:regulation of DNA-templated transcription"/>
    <property type="evidence" value="ECO:0007669"/>
    <property type="project" value="UniProtKB-ARBA"/>
</dbReference>
<evidence type="ECO:0000256" key="5">
    <source>
        <dbReference type="RuleBase" id="RU369104"/>
    </source>
</evidence>
<dbReference type="Pfam" id="PF02519">
    <property type="entry name" value="Auxin_inducible"/>
    <property type="match status" value="1"/>
</dbReference>
<dbReference type="GO" id="GO:0005634">
    <property type="term" value="C:nucleus"/>
    <property type="evidence" value="ECO:0007669"/>
    <property type="project" value="UniProtKB-SubCell"/>
</dbReference>
<keyword evidence="9" id="KW-1185">Reference proteome</keyword>
<evidence type="ECO:0000313" key="9">
    <source>
        <dbReference type="Proteomes" id="UP001642360"/>
    </source>
</evidence>
<dbReference type="PANTHER" id="PTHR11514:SF43">
    <property type="entry name" value="TRANSCRIPTION FACTOR MYC2"/>
    <property type="match status" value="1"/>
</dbReference>
<dbReference type="AlphaFoldDB" id="A0ABC8UF23"/>
<keyword evidence="4 5" id="KW-0539">Nucleus</keyword>
<feature type="compositionally biased region" description="Polar residues" evidence="6">
    <location>
        <begin position="213"/>
        <end position="230"/>
    </location>
</feature>
<evidence type="ECO:0000259" key="7">
    <source>
        <dbReference type="Pfam" id="PF14215"/>
    </source>
</evidence>
<accession>A0ABC8UF23</accession>
<protein>
    <recommendedName>
        <fullName evidence="5">Transcription factor</fullName>
        <shortName evidence="5">bHLH transcription factor</shortName>
    </recommendedName>
    <alternativeName>
        <fullName evidence="5">Basic helix-loop-helix protein</fullName>
    </alternativeName>
</protein>
<reference evidence="8 9" key="1">
    <citation type="submission" date="2024-02" db="EMBL/GenBank/DDBJ databases">
        <authorList>
            <person name="Vignale AGUSTIN F."/>
            <person name="Sosa J E."/>
            <person name="Modenutti C."/>
        </authorList>
    </citation>
    <scope>NUCLEOTIDE SEQUENCE [LARGE SCALE GENOMIC DNA]</scope>
</reference>
<comment type="subcellular location">
    <subcellularLocation>
        <location evidence="5">Nucleus</location>
    </subcellularLocation>
</comment>
<feature type="domain" description="Transcription factor MYC/MYB N-terminal" evidence="7">
    <location>
        <begin position="46"/>
        <end position="173"/>
    </location>
</feature>
<feature type="region of interest" description="Disordered" evidence="6">
    <location>
        <begin position="181"/>
        <end position="230"/>
    </location>
</feature>
<dbReference type="PANTHER" id="PTHR11514">
    <property type="entry name" value="MYC"/>
    <property type="match status" value="1"/>
</dbReference>
<name>A0ABC8UF23_9AQUA</name>
<comment type="caution">
    <text evidence="8">The sequence shown here is derived from an EMBL/GenBank/DDBJ whole genome shotgun (WGS) entry which is preliminary data.</text>
</comment>
<proteinExistence type="inferred from homology"/>
<evidence type="ECO:0000256" key="4">
    <source>
        <dbReference type="ARBA" id="ARBA00023242"/>
    </source>
</evidence>
<evidence type="ECO:0000256" key="1">
    <source>
        <dbReference type="ARBA" id="ARBA00006974"/>
    </source>
</evidence>
<dbReference type="EMBL" id="CAUOFW020007405">
    <property type="protein sequence ID" value="CAK9179116.1"/>
    <property type="molecule type" value="Genomic_DNA"/>
</dbReference>
<keyword evidence="2 5" id="KW-0805">Transcription regulation</keyword>
<dbReference type="InterPro" id="IPR003676">
    <property type="entry name" value="SAUR_fam"/>
</dbReference>
<gene>
    <name evidence="8" type="ORF">ILEXP_LOCUS49059</name>
</gene>
<dbReference type="InterPro" id="IPR045084">
    <property type="entry name" value="AIB/MYC-like"/>
</dbReference>
<feature type="region of interest" description="Disordered" evidence="6">
    <location>
        <begin position="1"/>
        <end position="38"/>
    </location>
</feature>
<dbReference type="InterPro" id="IPR025610">
    <property type="entry name" value="MYC/MYB_N"/>
</dbReference>